<gene>
    <name evidence="3" type="ORF">LTRI10_LOCUS2376</name>
</gene>
<keyword evidence="4" id="KW-1185">Reference proteome</keyword>
<dbReference type="EMBL" id="OZ034813">
    <property type="protein sequence ID" value="CAL1354575.1"/>
    <property type="molecule type" value="Genomic_DNA"/>
</dbReference>
<dbReference type="InterPro" id="IPR044821">
    <property type="entry name" value="At1g28695/At4g15970-like"/>
</dbReference>
<proteinExistence type="predicted"/>
<dbReference type="InterPro" id="IPR005069">
    <property type="entry name" value="Nucl-diP-sugar_transferase"/>
</dbReference>
<dbReference type="Pfam" id="PF03407">
    <property type="entry name" value="Nucleotid_trans"/>
    <property type="match status" value="1"/>
</dbReference>
<evidence type="ECO:0000313" key="4">
    <source>
        <dbReference type="Proteomes" id="UP001497516"/>
    </source>
</evidence>
<evidence type="ECO:0000256" key="1">
    <source>
        <dbReference type="SAM" id="MobiDB-lite"/>
    </source>
</evidence>
<sequence>MWFRNPFPRFYKDADFQIACDQYTGRRGDGSSTDRRNRPNGGFTFVRSNVRTLQFYQFWYHARQSFPGMHDQDVLNKIKFDALLDAIGLNVWFLDTAYFGRFCEPARNHARQLLRRAGPQDPRPQRRAWDWKHYMSLPADSRGSASFTWRAPQRCRENSPPLAYQSSRSKKSSR</sequence>
<organism evidence="3 4">
    <name type="scientific">Linum trigynum</name>
    <dbReference type="NCBI Taxonomy" id="586398"/>
    <lineage>
        <taxon>Eukaryota</taxon>
        <taxon>Viridiplantae</taxon>
        <taxon>Streptophyta</taxon>
        <taxon>Embryophyta</taxon>
        <taxon>Tracheophyta</taxon>
        <taxon>Spermatophyta</taxon>
        <taxon>Magnoliopsida</taxon>
        <taxon>eudicotyledons</taxon>
        <taxon>Gunneridae</taxon>
        <taxon>Pentapetalae</taxon>
        <taxon>rosids</taxon>
        <taxon>fabids</taxon>
        <taxon>Malpighiales</taxon>
        <taxon>Linaceae</taxon>
        <taxon>Linum</taxon>
    </lineage>
</organism>
<dbReference type="Proteomes" id="UP001497516">
    <property type="component" value="Chromosome 1"/>
</dbReference>
<dbReference type="PANTHER" id="PTHR46038">
    <property type="entry name" value="EXPRESSED PROTEIN-RELATED"/>
    <property type="match status" value="1"/>
</dbReference>
<name>A0AAV2CFT9_9ROSI</name>
<feature type="domain" description="Nucleotide-diphospho-sugar transferase" evidence="2">
    <location>
        <begin position="1"/>
        <end position="109"/>
    </location>
</feature>
<reference evidence="3 4" key="1">
    <citation type="submission" date="2024-04" db="EMBL/GenBank/DDBJ databases">
        <authorList>
            <person name="Fracassetti M."/>
        </authorList>
    </citation>
    <scope>NUCLEOTIDE SEQUENCE [LARGE SCALE GENOMIC DNA]</scope>
</reference>
<evidence type="ECO:0000259" key="2">
    <source>
        <dbReference type="Pfam" id="PF03407"/>
    </source>
</evidence>
<dbReference type="PANTHER" id="PTHR46038:SF13">
    <property type="entry name" value="GLYCOSYLTRANSFERASE"/>
    <property type="match status" value="1"/>
</dbReference>
<accession>A0AAV2CFT9</accession>
<dbReference type="AlphaFoldDB" id="A0AAV2CFT9"/>
<feature type="region of interest" description="Disordered" evidence="1">
    <location>
        <begin position="138"/>
        <end position="174"/>
    </location>
</feature>
<evidence type="ECO:0000313" key="3">
    <source>
        <dbReference type="EMBL" id="CAL1354575.1"/>
    </source>
</evidence>
<protein>
    <recommendedName>
        <fullName evidence="2">Nucleotide-diphospho-sugar transferase domain-containing protein</fullName>
    </recommendedName>
</protein>